<proteinExistence type="predicted"/>
<dbReference type="CDD" id="cd21809">
    <property type="entry name" value="ABC-2_lan_permease-like"/>
    <property type="match status" value="1"/>
</dbReference>
<dbReference type="RefSeq" id="WP_338752672.1">
    <property type="nucleotide sequence ID" value="NZ_CP147404.1"/>
</dbReference>
<feature type="transmembrane region" description="Helical" evidence="1">
    <location>
        <begin position="223"/>
        <end position="244"/>
    </location>
</feature>
<evidence type="ECO:0000256" key="1">
    <source>
        <dbReference type="SAM" id="Phobius"/>
    </source>
</evidence>
<keyword evidence="3" id="KW-1185">Reference proteome</keyword>
<dbReference type="Pfam" id="PF12730">
    <property type="entry name" value="ABC2_membrane_4"/>
    <property type="match status" value="1"/>
</dbReference>
<dbReference type="Proteomes" id="UP001387364">
    <property type="component" value="Chromosome"/>
</dbReference>
<dbReference type="PANTHER" id="PTHR37305">
    <property type="entry name" value="INTEGRAL MEMBRANE PROTEIN-RELATED"/>
    <property type="match status" value="1"/>
</dbReference>
<accession>A0ABZ2N6X2</accession>
<evidence type="ECO:0000313" key="2">
    <source>
        <dbReference type="EMBL" id="WXB93347.1"/>
    </source>
</evidence>
<sequence>MREVIIGDRLKFKRSKLLLIASTFPLFVFLMNFSDFYFRLDFNREMAQELHTSDWSFLVISCHWSMFIMVPLSITIFASKIVNIEHEANTWNILLSLPISRYSIYLSKFIYLLVLCVFSATCIVGSILFIGLFLDFNGPIPWGLILKQAFYPYIVSFPLMAFQLWISMVCENQMISISLGVIFTLSGFFLQNIKWLFWVYPIWGTPILPSDKFNEVITNTDLSFFFIMSFIVGIFFLTSGMIHFSKREMR</sequence>
<keyword evidence="1" id="KW-0472">Membrane</keyword>
<protein>
    <submittedName>
        <fullName evidence="2">ABC transporter permease</fullName>
    </submittedName>
</protein>
<feature type="transmembrane region" description="Helical" evidence="1">
    <location>
        <begin position="109"/>
        <end position="130"/>
    </location>
</feature>
<feature type="transmembrane region" description="Helical" evidence="1">
    <location>
        <begin position="17"/>
        <end position="38"/>
    </location>
</feature>
<feature type="transmembrane region" description="Helical" evidence="1">
    <location>
        <begin position="58"/>
        <end position="78"/>
    </location>
</feature>
<name>A0ABZ2N6X2_9BACI</name>
<dbReference type="EMBL" id="CP147404">
    <property type="protein sequence ID" value="WXB93347.1"/>
    <property type="molecule type" value="Genomic_DNA"/>
</dbReference>
<keyword evidence="1" id="KW-0812">Transmembrane</keyword>
<dbReference type="PANTHER" id="PTHR37305:SF1">
    <property type="entry name" value="MEMBRANE PROTEIN"/>
    <property type="match status" value="1"/>
</dbReference>
<reference evidence="2 3" key="1">
    <citation type="submission" date="2024-02" db="EMBL/GenBank/DDBJ databases">
        <title>Seven novel Bacillus-like species.</title>
        <authorList>
            <person name="Liu G."/>
        </authorList>
    </citation>
    <scope>NUCLEOTIDE SEQUENCE [LARGE SCALE GENOMIC DNA]</scope>
    <source>
        <strain evidence="2 3">FJAT-52991</strain>
    </source>
</reference>
<keyword evidence="1" id="KW-1133">Transmembrane helix</keyword>
<organism evidence="2 3">
    <name type="scientific">Bacillus kandeliae</name>
    <dbReference type="NCBI Taxonomy" id="3129297"/>
    <lineage>
        <taxon>Bacteria</taxon>
        <taxon>Bacillati</taxon>
        <taxon>Bacillota</taxon>
        <taxon>Bacilli</taxon>
        <taxon>Bacillales</taxon>
        <taxon>Bacillaceae</taxon>
        <taxon>Bacillus</taxon>
    </lineage>
</organism>
<gene>
    <name evidence="2" type="ORF">WDJ61_01150</name>
</gene>
<feature type="transmembrane region" description="Helical" evidence="1">
    <location>
        <begin position="150"/>
        <end position="170"/>
    </location>
</feature>
<evidence type="ECO:0000313" key="3">
    <source>
        <dbReference type="Proteomes" id="UP001387364"/>
    </source>
</evidence>
<feature type="transmembrane region" description="Helical" evidence="1">
    <location>
        <begin position="177"/>
        <end position="203"/>
    </location>
</feature>